<keyword evidence="3 5" id="KW-0288">FMN</keyword>
<keyword evidence="4 5" id="KW-0560">Oxidoreductase</keyword>
<evidence type="ECO:0000259" key="6">
    <source>
        <dbReference type="Pfam" id="PF00881"/>
    </source>
</evidence>
<dbReference type="PANTHER" id="PTHR43425">
    <property type="entry name" value="OXYGEN-INSENSITIVE NADPH NITROREDUCTASE"/>
    <property type="match status" value="1"/>
</dbReference>
<accession>A0A9X3RDP5</accession>
<dbReference type="GO" id="GO:0016491">
    <property type="term" value="F:oxidoreductase activity"/>
    <property type="evidence" value="ECO:0007669"/>
    <property type="project" value="UniProtKB-UniRule"/>
</dbReference>
<dbReference type="PIRSF" id="PIRSF005426">
    <property type="entry name" value="Frp"/>
    <property type="match status" value="1"/>
</dbReference>
<protein>
    <submittedName>
        <fullName evidence="7">Oxygen-insensitive NADPH nitroreductase</fullName>
    </submittedName>
</protein>
<dbReference type="InterPro" id="IPR029479">
    <property type="entry name" value="Nitroreductase"/>
</dbReference>
<sequence length="243" mass="27405">MVMDLLSSHTSIRTYKNKKLSKEEVFELISVAQHAASSHFVQAYSVIWITDDEMKKKLGEFSENPTQMDTAGAVFVCCVDFKRLQIAGTMNDTSIVTDTAENVIVGTTDVAIFSQNLAIAAESKGYGICYIGGVRNNPEAISELLNLPSQVFPVFAMTMGVPDEVHEVKPRLPVEAILHENYYSSEKYQTLLPDYDKTMENYYANRGSNQKTANWTRSMANFLSKARRTHMIDFLKKQGFTWK</sequence>
<feature type="domain" description="Nitroreductase" evidence="6">
    <location>
        <begin position="8"/>
        <end position="160"/>
    </location>
</feature>
<keyword evidence="2 5" id="KW-0285">Flavoprotein</keyword>
<reference evidence="7" key="1">
    <citation type="submission" date="2022-05" db="EMBL/GenBank/DDBJ databases">
        <authorList>
            <person name="Colautti A."/>
            <person name="Iacumin L."/>
        </authorList>
    </citation>
    <scope>NUCLEOTIDE SEQUENCE</scope>
    <source>
        <strain evidence="7">SK 55</strain>
    </source>
</reference>
<dbReference type="PANTHER" id="PTHR43425:SF3">
    <property type="entry name" value="NADPH-DEPENDENT OXIDOREDUCTASE"/>
    <property type="match status" value="1"/>
</dbReference>
<organism evidence="7 8">
    <name type="scientific">Paenisporosarcina quisquiliarum</name>
    <dbReference type="NCBI Taxonomy" id="365346"/>
    <lineage>
        <taxon>Bacteria</taxon>
        <taxon>Bacillati</taxon>
        <taxon>Bacillota</taxon>
        <taxon>Bacilli</taxon>
        <taxon>Bacillales</taxon>
        <taxon>Caryophanaceae</taxon>
        <taxon>Paenisporosarcina</taxon>
    </lineage>
</organism>
<dbReference type="Proteomes" id="UP001152173">
    <property type="component" value="Unassembled WGS sequence"/>
</dbReference>
<dbReference type="SUPFAM" id="SSF55469">
    <property type="entry name" value="FMN-dependent nitroreductase-like"/>
    <property type="match status" value="1"/>
</dbReference>
<evidence type="ECO:0000313" key="8">
    <source>
        <dbReference type="Proteomes" id="UP001152173"/>
    </source>
</evidence>
<dbReference type="NCBIfam" id="NF008033">
    <property type="entry name" value="PRK10765.1"/>
    <property type="match status" value="1"/>
</dbReference>
<dbReference type="CDD" id="cd02146">
    <property type="entry name" value="NfsA-like"/>
    <property type="match status" value="1"/>
</dbReference>
<comment type="caution">
    <text evidence="7">The sequence shown here is derived from an EMBL/GenBank/DDBJ whole genome shotgun (WGS) entry which is preliminary data.</text>
</comment>
<dbReference type="Gene3D" id="3.40.109.10">
    <property type="entry name" value="NADH Oxidase"/>
    <property type="match status" value="1"/>
</dbReference>
<evidence type="ECO:0000256" key="2">
    <source>
        <dbReference type="ARBA" id="ARBA00022630"/>
    </source>
</evidence>
<gene>
    <name evidence="7" type="primary">nfsA</name>
    <name evidence="7" type="ORF">M9R32_05675</name>
</gene>
<dbReference type="InterPro" id="IPR000415">
    <property type="entry name" value="Nitroreductase-like"/>
</dbReference>
<comment type="similarity">
    <text evidence="1 5">Belongs to the flavin oxidoreductase frp family.</text>
</comment>
<evidence type="ECO:0000256" key="5">
    <source>
        <dbReference type="PIRNR" id="PIRNR005426"/>
    </source>
</evidence>
<dbReference type="InterPro" id="IPR016446">
    <property type="entry name" value="Flavin_OxRdtase_Frp"/>
</dbReference>
<dbReference type="Pfam" id="PF00881">
    <property type="entry name" value="Nitroreductase"/>
    <property type="match status" value="1"/>
</dbReference>
<keyword evidence="5" id="KW-0521">NADP</keyword>
<dbReference type="RefSeq" id="WP_269925767.1">
    <property type="nucleotide sequence ID" value="NZ_JAMKBJ010000003.1"/>
</dbReference>
<evidence type="ECO:0000313" key="7">
    <source>
        <dbReference type="EMBL" id="MCZ8536672.1"/>
    </source>
</evidence>
<keyword evidence="8" id="KW-1185">Reference proteome</keyword>
<dbReference type="AlphaFoldDB" id="A0A9X3RDP5"/>
<name>A0A9X3RDP5_9BACL</name>
<evidence type="ECO:0000256" key="1">
    <source>
        <dbReference type="ARBA" id="ARBA00008366"/>
    </source>
</evidence>
<evidence type="ECO:0000256" key="4">
    <source>
        <dbReference type="ARBA" id="ARBA00023002"/>
    </source>
</evidence>
<evidence type="ECO:0000256" key="3">
    <source>
        <dbReference type="ARBA" id="ARBA00022643"/>
    </source>
</evidence>
<proteinExistence type="inferred from homology"/>
<dbReference type="EMBL" id="JAMKBJ010000003">
    <property type="protein sequence ID" value="MCZ8536672.1"/>
    <property type="molecule type" value="Genomic_DNA"/>
</dbReference>